<evidence type="ECO:0000256" key="1">
    <source>
        <dbReference type="ARBA" id="ARBA00010923"/>
    </source>
</evidence>
<evidence type="ECO:0000256" key="2">
    <source>
        <dbReference type="ARBA" id="ARBA00022747"/>
    </source>
</evidence>
<evidence type="ECO:0000256" key="4">
    <source>
        <dbReference type="SAM" id="Coils"/>
    </source>
</evidence>
<protein>
    <submittedName>
        <fullName evidence="6">Type I restriction enzyme, S subunit</fullName>
    </submittedName>
</protein>
<dbReference type="InterPro" id="IPR051212">
    <property type="entry name" value="Type-I_RE_S_subunit"/>
</dbReference>
<evidence type="ECO:0000259" key="5">
    <source>
        <dbReference type="Pfam" id="PF01420"/>
    </source>
</evidence>
<dbReference type="Proteomes" id="UP000198785">
    <property type="component" value="Unassembled WGS sequence"/>
</dbReference>
<keyword evidence="3" id="KW-0238">DNA-binding</keyword>
<dbReference type="CDD" id="cd17296">
    <property type="entry name" value="RMtype1_S_MmaC5ORF1169P_TRD1-CR1_like"/>
    <property type="match status" value="1"/>
</dbReference>
<accession>A0A1I6NYZ4</accession>
<dbReference type="InterPro" id="IPR044946">
    <property type="entry name" value="Restrct_endonuc_typeI_TRD_sf"/>
</dbReference>
<feature type="coiled-coil region" evidence="4">
    <location>
        <begin position="377"/>
        <end position="404"/>
    </location>
</feature>
<dbReference type="PANTHER" id="PTHR43140">
    <property type="entry name" value="TYPE-1 RESTRICTION ENZYME ECOKI SPECIFICITY PROTEIN"/>
    <property type="match status" value="1"/>
</dbReference>
<gene>
    <name evidence="6" type="ORF">SAMN05660206_101181</name>
</gene>
<dbReference type="Gene3D" id="3.90.220.20">
    <property type="entry name" value="DNA methylase specificity domains"/>
    <property type="match status" value="2"/>
</dbReference>
<sequence length="442" mass="50007">MENTLPKGWVETELGNISIIQSGGTPSRGKKNYWDGDIPWVKISDIKGFYVDYTEEFITEAGLKNSSARVFPRGTILFTIFATIGKIGILNIDAATNQAIAGITPIKQINHKYLVYILVELSRSLQDVGKGVAQKNINQTILKNLQIPFPPLPEQERIVAKLDKLFAQHEKIKKALDRIPQLLKTFRQQVLTQAVTGKLTEQWREGKELEEWRTCELNSVLKEKGIFDGPFGSNLKTEDYTESGVRVVRLENIEQLVFLNNKKTYISLGKYELLKKHEVFEGDIIFSSFIADKIRACILPYTGEKMIAKADCFCLRPNYSLIEGRYMIYLLVSPPTFGDLARETRGATRPRINTTILKKLIISLPSLQEQQEIVRRVESLFAKADAIEARYQKLKEKIEALPQAILHKAFKGELVPQLPTDGDAKDLLAAIMALKKEVKGKK</sequence>
<evidence type="ECO:0000256" key="3">
    <source>
        <dbReference type="ARBA" id="ARBA00023125"/>
    </source>
</evidence>
<keyword evidence="4" id="KW-0175">Coiled coil</keyword>
<evidence type="ECO:0000313" key="6">
    <source>
        <dbReference type="EMBL" id="SFS33060.1"/>
    </source>
</evidence>
<proteinExistence type="inferred from homology"/>
<dbReference type="OrthoDB" id="714097at2"/>
<feature type="domain" description="Type I restriction modification DNA specificity" evidence="5">
    <location>
        <begin position="6"/>
        <end position="176"/>
    </location>
</feature>
<dbReference type="InterPro" id="IPR000055">
    <property type="entry name" value="Restrct_endonuc_typeI_TRD"/>
</dbReference>
<organism evidence="6 7">
    <name type="scientific">Sphingobacterium wenxiniae</name>
    <dbReference type="NCBI Taxonomy" id="683125"/>
    <lineage>
        <taxon>Bacteria</taxon>
        <taxon>Pseudomonadati</taxon>
        <taxon>Bacteroidota</taxon>
        <taxon>Sphingobacteriia</taxon>
        <taxon>Sphingobacteriales</taxon>
        <taxon>Sphingobacteriaceae</taxon>
        <taxon>Sphingobacterium</taxon>
    </lineage>
</organism>
<dbReference type="RefSeq" id="WP_093363277.1">
    <property type="nucleotide sequence ID" value="NZ_FOZZ01000001.1"/>
</dbReference>
<dbReference type="EMBL" id="FOZZ01000001">
    <property type="protein sequence ID" value="SFS33060.1"/>
    <property type="molecule type" value="Genomic_DNA"/>
</dbReference>
<dbReference type="SUPFAM" id="SSF116734">
    <property type="entry name" value="DNA methylase specificity domain"/>
    <property type="match status" value="2"/>
</dbReference>
<comment type="similarity">
    <text evidence="1">Belongs to the type-I restriction system S methylase family.</text>
</comment>
<evidence type="ECO:0000313" key="7">
    <source>
        <dbReference type="Proteomes" id="UP000198785"/>
    </source>
</evidence>
<dbReference type="PANTHER" id="PTHR43140:SF1">
    <property type="entry name" value="TYPE I RESTRICTION ENZYME ECOKI SPECIFICITY SUBUNIT"/>
    <property type="match status" value="1"/>
</dbReference>
<dbReference type="GO" id="GO:0003677">
    <property type="term" value="F:DNA binding"/>
    <property type="evidence" value="ECO:0007669"/>
    <property type="project" value="UniProtKB-KW"/>
</dbReference>
<dbReference type="AlphaFoldDB" id="A0A1I6NYZ4"/>
<reference evidence="6 7" key="1">
    <citation type="submission" date="2016-10" db="EMBL/GenBank/DDBJ databases">
        <authorList>
            <person name="de Groot N.N."/>
        </authorList>
    </citation>
    <scope>NUCLEOTIDE SEQUENCE [LARGE SCALE GENOMIC DNA]</scope>
    <source>
        <strain evidence="6 7">DSM 22789</strain>
    </source>
</reference>
<keyword evidence="7" id="KW-1185">Reference proteome</keyword>
<dbReference type="GO" id="GO:0009307">
    <property type="term" value="P:DNA restriction-modification system"/>
    <property type="evidence" value="ECO:0007669"/>
    <property type="project" value="UniProtKB-KW"/>
</dbReference>
<keyword evidence="2" id="KW-0680">Restriction system</keyword>
<dbReference type="Pfam" id="PF01420">
    <property type="entry name" value="Methylase_S"/>
    <property type="match status" value="2"/>
</dbReference>
<dbReference type="STRING" id="683125.SAMN05660206_101181"/>
<name>A0A1I6NYZ4_9SPHI</name>
<feature type="domain" description="Type I restriction modification DNA specificity" evidence="5">
    <location>
        <begin position="261"/>
        <end position="395"/>
    </location>
</feature>